<accession>A0ACC0ZWR6</accession>
<dbReference type="EMBL" id="CM047909">
    <property type="protein sequence ID" value="KAJ0079640.1"/>
    <property type="molecule type" value="Genomic_DNA"/>
</dbReference>
<evidence type="ECO:0000313" key="2">
    <source>
        <dbReference type="Proteomes" id="UP001164250"/>
    </source>
</evidence>
<name>A0ACC0ZWR6_9ROSI</name>
<dbReference type="Proteomes" id="UP001164250">
    <property type="component" value="Chromosome 13"/>
</dbReference>
<sequence>MIVGPTKALFMDEISKGLDSSTAYQIIACLQQLVHITKAHVESFRSFS</sequence>
<comment type="caution">
    <text evidence="1">The sequence shown here is derived from an EMBL/GenBank/DDBJ whole genome shotgun (WGS) entry which is preliminary data.</text>
</comment>
<proteinExistence type="predicted"/>
<evidence type="ECO:0000313" key="1">
    <source>
        <dbReference type="EMBL" id="KAJ0079640.1"/>
    </source>
</evidence>
<protein>
    <submittedName>
        <fullName evidence="1">Uncharacterized protein</fullName>
    </submittedName>
</protein>
<organism evidence="1 2">
    <name type="scientific">Pistacia atlantica</name>
    <dbReference type="NCBI Taxonomy" id="434234"/>
    <lineage>
        <taxon>Eukaryota</taxon>
        <taxon>Viridiplantae</taxon>
        <taxon>Streptophyta</taxon>
        <taxon>Embryophyta</taxon>
        <taxon>Tracheophyta</taxon>
        <taxon>Spermatophyta</taxon>
        <taxon>Magnoliopsida</taxon>
        <taxon>eudicotyledons</taxon>
        <taxon>Gunneridae</taxon>
        <taxon>Pentapetalae</taxon>
        <taxon>rosids</taxon>
        <taxon>malvids</taxon>
        <taxon>Sapindales</taxon>
        <taxon>Anacardiaceae</taxon>
        <taxon>Pistacia</taxon>
    </lineage>
</organism>
<keyword evidence="2" id="KW-1185">Reference proteome</keyword>
<gene>
    <name evidence="1" type="ORF">Patl1_24563</name>
</gene>
<reference evidence="2" key="1">
    <citation type="journal article" date="2023" name="G3 (Bethesda)">
        <title>Genome assembly and association tests identify interacting loci associated with vigor, precocity, and sex in interspecific pistachio rootstocks.</title>
        <authorList>
            <person name="Palmer W."/>
            <person name="Jacygrad E."/>
            <person name="Sagayaradj S."/>
            <person name="Cavanaugh K."/>
            <person name="Han R."/>
            <person name="Bertier L."/>
            <person name="Beede B."/>
            <person name="Kafkas S."/>
            <person name="Golino D."/>
            <person name="Preece J."/>
            <person name="Michelmore R."/>
        </authorList>
    </citation>
    <scope>NUCLEOTIDE SEQUENCE [LARGE SCALE GENOMIC DNA]</scope>
</reference>